<keyword evidence="3" id="KW-0831">Ubiquinone biosynthesis</keyword>
<evidence type="ECO:0000313" key="9">
    <source>
        <dbReference type="Proteomes" id="UP000217141"/>
    </source>
</evidence>
<dbReference type="InterPro" id="IPR013718">
    <property type="entry name" value="COQ9_C"/>
</dbReference>
<dbReference type="PANTHER" id="PTHR21427:SF19">
    <property type="entry name" value="UBIQUINONE BIOSYNTHESIS PROTEIN COQ9, MITOCHONDRIAL"/>
    <property type="match status" value="1"/>
</dbReference>
<feature type="domain" description="COQ9 C-terminal" evidence="7">
    <location>
        <begin position="122"/>
        <end position="192"/>
    </location>
</feature>
<dbReference type="EMBL" id="CP022745">
    <property type="protein sequence ID" value="ASY43689.1"/>
    <property type="molecule type" value="Genomic_DNA"/>
</dbReference>
<dbReference type="InterPro" id="IPR012762">
    <property type="entry name" value="Ubiq_biosynth_COQ9"/>
</dbReference>
<evidence type="ECO:0000256" key="3">
    <source>
        <dbReference type="ARBA" id="ARBA00022688"/>
    </source>
</evidence>
<dbReference type="AlphaFoldDB" id="A0A249MRA7"/>
<evidence type="ECO:0000259" key="7">
    <source>
        <dbReference type="Pfam" id="PF08511"/>
    </source>
</evidence>
<dbReference type="GO" id="GO:0008289">
    <property type="term" value="F:lipid binding"/>
    <property type="evidence" value="ECO:0007669"/>
    <property type="project" value="UniProtKB-KW"/>
</dbReference>
<dbReference type="KEGG" id="shyd:CJD35_03890"/>
<comment type="function">
    <text evidence="6">Membrane-associated protein that warps the membrane surface to access and bind aromatic isoprenes with high specificity, including ubiquinone (CoQ) isoprene intermediates and presents them directly to COQ7, therefore facilitating the COQ7-mediated hydroxylase step. Participates in the biosynthesis of coenzyme Q, also named ubiquinone, an essential lipid-soluble electron transporter for aerobic cellular respiration.</text>
</comment>
<dbReference type="PANTHER" id="PTHR21427">
    <property type="entry name" value="UBIQUINONE BIOSYNTHESIS PROTEIN COQ9, MITOCHONDRIAL"/>
    <property type="match status" value="1"/>
</dbReference>
<dbReference type="GO" id="GO:0006744">
    <property type="term" value="P:ubiquinone biosynthetic process"/>
    <property type="evidence" value="ECO:0007669"/>
    <property type="project" value="UniProtKB-KW"/>
</dbReference>
<proteinExistence type="inferred from homology"/>
<dbReference type="Pfam" id="PF08511">
    <property type="entry name" value="COQ9"/>
    <property type="match status" value="1"/>
</dbReference>
<dbReference type="RefSeq" id="WP_019052247.1">
    <property type="nucleotide sequence ID" value="NZ_CP022745.1"/>
</dbReference>
<evidence type="ECO:0000313" key="8">
    <source>
        <dbReference type="EMBL" id="ASY43689.1"/>
    </source>
</evidence>
<evidence type="ECO:0000256" key="1">
    <source>
        <dbReference type="ARBA" id="ARBA00004749"/>
    </source>
</evidence>
<evidence type="ECO:0000256" key="2">
    <source>
        <dbReference type="ARBA" id="ARBA00010766"/>
    </source>
</evidence>
<dbReference type="Proteomes" id="UP000217141">
    <property type="component" value="Chromosome I"/>
</dbReference>
<comment type="similarity">
    <text evidence="2">Belongs to the COQ9 family.</text>
</comment>
<evidence type="ECO:0000256" key="4">
    <source>
        <dbReference type="ARBA" id="ARBA00022946"/>
    </source>
</evidence>
<protein>
    <submittedName>
        <fullName evidence="8">COQ9 family protein</fullName>
    </submittedName>
</protein>
<name>A0A249MRA7_SPHXE</name>
<organism evidence="8 9">
    <name type="scientific">Sphingobium xenophagum</name>
    <dbReference type="NCBI Taxonomy" id="121428"/>
    <lineage>
        <taxon>Bacteria</taxon>
        <taxon>Pseudomonadati</taxon>
        <taxon>Pseudomonadota</taxon>
        <taxon>Alphaproteobacteria</taxon>
        <taxon>Sphingomonadales</taxon>
        <taxon>Sphingomonadaceae</taxon>
        <taxon>Sphingobium</taxon>
    </lineage>
</organism>
<reference evidence="8 9" key="1">
    <citation type="submission" date="2017-08" db="EMBL/GenBank/DDBJ databases">
        <title>Whole Genome Sequence of Sphingobium hydrophobicum C1: Insights into Adaption to the Electronic-waste Contaminated Sediment.</title>
        <authorList>
            <person name="Song D."/>
            <person name="Chen X."/>
            <person name="Xu M."/>
        </authorList>
    </citation>
    <scope>NUCLEOTIDE SEQUENCE [LARGE SCALE GENOMIC DNA]</scope>
    <source>
        <strain evidence="8 9">C1</strain>
    </source>
</reference>
<sequence length="221" mass="24055">MSDDIADMTLDEIRVLLAPVLARHAAFDGWRKEAVAMAAAEKGVDADIAALAFADGPVDMIDAWFASIDARMLDALPADTLDALSIRRRIIALVEARLDLLAPDREALRRAIAILALPTNAARATRLGWRAADVMWRAAGDTATDLAHYTKRMTLAGVYAATLLVFVDDESEAHADSRAFLARRIEGVMRFEKLKAQVKGVGGGERLSLARFIGRLRYPAV</sequence>
<evidence type="ECO:0000256" key="5">
    <source>
        <dbReference type="ARBA" id="ARBA00023121"/>
    </source>
</evidence>
<gene>
    <name evidence="8" type="ORF">CJD35_03890</name>
</gene>
<comment type="pathway">
    <text evidence="1">Cofactor biosynthesis; ubiquinone biosynthesis.</text>
</comment>
<evidence type="ECO:0000256" key="6">
    <source>
        <dbReference type="ARBA" id="ARBA00058104"/>
    </source>
</evidence>
<dbReference type="NCBIfam" id="TIGR02396">
    <property type="entry name" value="diverge_rpsU"/>
    <property type="match status" value="1"/>
</dbReference>
<dbReference type="Gene3D" id="1.10.357.10">
    <property type="entry name" value="Tetracycline Repressor, domain 2"/>
    <property type="match status" value="1"/>
</dbReference>
<accession>A0A249MRA7</accession>
<keyword evidence="5" id="KW-0446">Lipid-binding</keyword>
<keyword evidence="4" id="KW-0809">Transit peptide</keyword>